<name>A0A923PM61_9BACT</name>
<dbReference type="GO" id="GO:0000271">
    <property type="term" value="P:polysaccharide biosynthetic process"/>
    <property type="evidence" value="ECO:0007669"/>
    <property type="project" value="TreeGrafter"/>
</dbReference>
<keyword evidence="4" id="KW-1185">Reference proteome</keyword>
<feature type="transmembrane region" description="Helical" evidence="1">
    <location>
        <begin position="167"/>
        <end position="185"/>
    </location>
</feature>
<dbReference type="PANTHER" id="PTHR23028">
    <property type="entry name" value="ACETYLTRANSFERASE"/>
    <property type="match status" value="1"/>
</dbReference>
<keyword evidence="1" id="KW-0812">Transmembrane</keyword>
<dbReference type="GO" id="GO:0016747">
    <property type="term" value="F:acyltransferase activity, transferring groups other than amino-acyl groups"/>
    <property type="evidence" value="ECO:0007669"/>
    <property type="project" value="InterPro"/>
</dbReference>
<dbReference type="Pfam" id="PF01757">
    <property type="entry name" value="Acyl_transf_3"/>
    <property type="match status" value="1"/>
</dbReference>
<gene>
    <name evidence="3" type="ORF">H9S92_20600</name>
</gene>
<organism evidence="3 4">
    <name type="scientific">Neolewinella lacunae</name>
    <dbReference type="NCBI Taxonomy" id="1517758"/>
    <lineage>
        <taxon>Bacteria</taxon>
        <taxon>Pseudomonadati</taxon>
        <taxon>Bacteroidota</taxon>
        <taxon>Saprospiria</taxon>
        <taxon>Saprospirales</taxon>
        <taxon>Lewinellaceae</taxon>
        <taxon>Neolewinella</taxon>
    </lineage>
</organism>
<feature type="transmembrane region" description="Helical" evidence="1">
    <location>
        <begin position="93"/>
        <end position="123"/>
    </location>
</feature>
<keyword evidence="1" id="KW-1133">Transmembrane helix</keyword>
<evidence type="ECO:0000313" key="4">
    <source>
        <dbReference type="Proteomes" id="UP000650081"/>
    </source>
</evidence>
<dbReference type="Proteomes" id="UP000650081">
    <property type="component" value="Unassembled WGS sequence"/>
</dbReference>
<feature type="transmembrane region" description="Helical" evidence="1">
    <location>
        <begin position="215"/>
        <end position="233"/>
    </location>
</feature>
<dbReference type="InterPro" id="IPR050879">
    <property type="entry name" value="Acyltransferase_3"/>
</dbReference>
<dbReference type="PANTHER" id="PTHR23028:SF53">
    <property type="entry name" value="ACYL_TRANSF_3 DOMAIN-CONTAINING PROTEIN"/>
    <property type="match status" value="1"/>
</dbReference>
<feature type="domain" description="Acyltransferase 3" evidence="2">
    <location>
        <begin position="8"/>
        <end position="348"/>
    </location>
</feature>
<dbReference type="EMBL" id="JACSIT010000153">
    <property type="protein sequence ID" value="MBC6996585.1"/>
    <property type="molecule type" value="Genomic_DNA"/>
</dbReference>
<dbReference type="GO" id="GO:0016020">
    <property type="term" value="C:membrane"/>
    <property type="evidence" value="ECO:0007669"/>
    <property type="project" value="TreeGrafter"/>
</dbReference>
<sequence length="363" mass="40608">MPHLPKIAGFDGVRALAVFFVLVGHSGLPQACLTGAALNFYLLTASHDVGVRVFFVLSGYLIGHILLREKAATGTVAFGRFLMRRVLRLVPAYLLYLLVLLVLVSTGVFEVPALAFLAAFLYLYNYLPYAFGSGYTNHLWSLALEEQFYLLYPLAVRAYTPARLARCLLLFTVIGLVLANALYWLPLPAIAFTHDGEAYNLAGFALHDLFDLRHFLLPAGLYCLVGCYGALHFERWKQGWVAHPAWPLWGLAVYLLPALLPLNYGLGPLLQACGVLLWLLGIHARQGAILVRLLAWGPLPFLGRISYGTYLWHGIFITTGTGTVHYWWQGPPWGFLFTYLAAVGSFYAVERPFLRLKDRYRPD</sequence>
<feature type="transmembrane region" description="Helical" evidence="1">
    <location>
        <begin position="12"/>
        <end position="43"/>
    </location>
</feature>
<proteinExistence type="predicted"/>
<feature type="transmembrane region" description="Helical" evidence="1">
    <location>
        <begin position="333"/>
        <end position="349"/>
    </location>
</feature>
<feature type="transmembrane region" description="Helical" evidence="1">
    <location>
        <begin position="49"/>
        <end position="67"/>
    </location>
</feature>
<evidence type="ECO:0000313" key="3">
    <source>
        <dbReference type="EMBL" id="MBC6996585.1"/>
    </source>
</evidence>
<keyword evidence="1" id="KW-0472">Membrane</keyword>
<dbReference type="RefSeq" id="WP_187468592.1">
    <property type="nucleotide sequence ID" value="NZ_JACSIT010000153.1"/>
</dbReference>
<keyword evidence="3" id="KW-0808">Transferase</keyword>
<feature type="transmembrane region" description="Helical" evidence="1">
    <location>
        <begin position="245"/>
        <end position="264"/>
    </location>
</feature>
<keyword evidence="3" id="KW-0012">Acyltransferase</keyword>
<reference evidence="3" key="1">
    <citation type="submission" date="2020-08" db="EMBL/GenBank/DDBJ databases">
        <title>Lewinella bacteria from marine environments.</title>
        <authorList>
            <person name="Zhong Y."/>
        </authorList>
    </citation>
    <scope>NUCLEOTIDE SEQUENCE</scope>
    <source>
        <strain evidence="3">KCTC 42187</strain>
    </source>
</reference>
<accession>A0A923PM61</accession>
<dbReference type="AlphaFoldDB" id="A0A923PM61"/>
<protein>
    <submittedName>
        <fullName evidence="3">Acyltransferase</fullName>
    </submittedName>
</protein>
<evidence type="ECO:0000256" key="1">
    <source>
        <dbReference type="SAM" id="Phobius"/>
    </source>
</evidence>
<evidence type="ECO:0000259" key="2">
    <source>
        <dbReference type="Pfam" id="PF01757"/>
    </source>
</evidence>
<comment type="caution">
    <text evidence="3">The sequence shown here is derived from an EMBL/GenBank/DDBJ whole genome shotgun (WGS) entry which is preliminary data.</text>
</comment>
<dbReference type="InterPro" id="IPR002656">
    <property type="entry name" value="Acyl_transf_3_dom"/>
</dbReference>